<dbReference type="RefSeq" id="WP_130493086.1">
    <property type="nucleotide sequence ID" value="NZ_SGXD01000003.1"/>
</dbReference>
<feature type="domain" description="ABC transmembrane type-1" evidence="8">
    <location>
        <begin position="81"/>
        <end position="293"/>
    </location>
</feature>
<keyword evidence="2 7" id="KW-0813">Transport</keyword>
<keyword evidence="3" id="KW-1003">Cell membrane</keyword>
<dbReference type="GO" id="GO:0055085">
    <property type="term" value="P:transmembrane transport"/>
    <property type="evidence" value="ECO:0007669"/>
    <property type="project" value="InterPro"/>
</dbReference>
<comment type="subcellular location">
    <subcellularLocation>
        <location evidence="1 7">Cell membrane</location>
        <topology evidence="1 7">Multi-pass membrane protein</topology>
    </subcellularLocation>
</comment>
<evidence type="ECO:0000256" key="3">
    <source>
        <dbReference type="ARBA" id="ARBA00022475"/>
    </source>
</evidence>
<evidence type="ECO:0000259" key="8">
    <source>
        <dbReference type="PROSITE" id="PS50928"/>
    </source>
</evidence>
<accession>A0A4Q7NP60</accession>
<feature type="transmembrane region" description="Helical" evidence="7">
    <location>
        <begin position="220"/>
        <end position="240"/>
    </location>
</feature>
<comment type="caution">
    <text evidence="9">The sequence shown here is derived from an EMBL/GenBank/DDBJ whole genome shotgun (WGS) entry which is preliminary data.</text>
</comment>
<evidence type="ECO:0000256" key="7">
    <source>
        <dbReference type="RuleBase" id="RU363032"/>
    </source>
</evidence>
<dbReference type="GO" id="GO:0005886">
    <property type="term" value="C:plasma membrane"/>
    <property type="evidence" value="ECO:0007669"/>
    <property type="project" value="UniProtKB-SubCell"/>
</dbReference>
<protein>
    <submittedName>
        <fullName evidence="9">Carbohydrate ABC transporter membrane protein 1 (CUT1 family)</fullName>
    </submittedName>
</protein>
<dbReference type="AlphaFoldDB" id="A0A4Q7NP60"/>
<keyword evidence="4 7" id="KW-0812">Transmembrane</keyword>
<dbReference type="SUPFAM" id="SSF161098">
    <property type="entry name" value="MetI-like"/>
    <property type="match status" value="1"/>
</dbReference>
<evidence type="ECO:0000256" key="2">
    <source>
        <dbReference type="ARBA" id="ARBA00022448"/>
    </source>
</evidence>
<comment type="similarity">
    <text evidence="7">Belongs to the binding-protein-dependent transport system permease family.</text>
</comment>
<dbReference type="Pfam" id="PF00528">
    <property type="entry name" value="BPD_transp_1"/>
    <property type="match status" value="1"/>
</dbReference>
<keyword evidence="5 7" id="KW-1133">Transmembrane helix</keyword>
<dbReference type="PANTHER" id="PTHR30193:SF37">
    <property type="entry name" value="INNER MEMBRANE ABC TRANSPORTER PERMEASE PROTEIN YCJO"/>
    <property type="match status" value="1"/>
</dbReference>
<gene>
    <name evidence="9" type="ORF">EV189_2288</name>
</gene>
<feature type="transmembrane region" description="Helical" evidence="7">
    <location>
        <begin position="176"/>
        <end position="199"/>
    </location>
</feature>
<dbReference type="InterPro" id="IPR035906">
    <property type="entry name" value="MetI-like_sf"/>
</dbReference>
<name>A0A4Q7NP60_9ACTN</name>
<feature type="transmembrane region" description="Helical" evidence="7">
    <location>
        <begin position="80"/>
        <end position="103"/>
    </location>
</feature>
<evidence type="ECO:0000256" key="4">
    <source>
        <dbReference type="ARBA" id="ARBA00022692"/>
    </source>
</evidence>
<dbReference type="PANTHER" id="PTHR30193">
    <property type="entry name" value="ABC TRANSPORTER PERMEASE PROTEIN"/>
    <property type="match status" value="1"/>
</dbReference>
<organism evidence="9 10">
    <name type="scientific">Motilibacter rhizosphaerae</name>
    <dbReference type="NCBI Taxonomy" id="598652"/>
    <lineage>
        <taxon>Bacteria</taxon>
        <taxon>Bacillati</taxon>
        <taxon>Actinomycetota</taxon>
        <taxon>Actinomycetes</taxon>
        <taxon>Motilibacterales</taxon>
        <taxon>Motilibacteraceae</taxon>
        <taxon>Motilibacter</taxon>
    </lineage>
</organism>
<sequence>MTALTTGTSPGPRARRRLRWNPAYAFVAPSVVLIAVFIVEPIVQSGWMSLHDWSMGEASHRMRGFGNYADLLHDSRFWNALKVTCLYTAGTAAGQVALGLLLAEALRRTTWFSSVLRTAFFFPFIASMAVVGIVWRFLLDPQVGLVDAWSGHLGLGHPNWLQSTSLALPTMIGVGIWKGFGFTMIVLLAAIQAIPTYLYEAARLDGAGRVAQFRHVTLPTLRPSVLFVTVIATIQGLQLFDLSYVMTGGGPVFHTESVVQYLYQRGFVDFSLGYASAIAWVLFVVILAVALVQLRVLRYRDVD</sequence>
<evidence type="ECO:0000313" key="10">
    <source>
        <dbReference type="Proteomes" id="UP000293638"/>
    </source>
</evidence>
<dbReference type="Gene3D" id="1.10.3720.10">
    <property type="entry name" value="MetI-like"/>
    <property type="match status" value="1"/>
</dbReference>
<keyword evidence="10" id="KW-1185">Reference proteome</keyword>
<evidence type="ECO:0000256" key="6">
    <source>
        <dbReference type="ARBA" id="ARBA00023136"/>
    </source>
</evidence>
<reference evidence="9 10" key="1">
    <citation type="submission" date="2019-02" db="EMBL/GenBank/DDBJ databases">
        <title>Genomic Encyclopedia of Type Strains, Phase IV (KMG-IV): sequencing the most valuable type-strain genomes for metagenomic binning, comparative biology and taxonomic classification.</title>
        <authorList>
            <person name="Goeker M."/>
        </authorList>
    </citation>
    <scope>NUCLEOTIDE SEQUENCE [LARGE SCALE GENOMIC DNA]</scope>
    <source>
        <strain evidence="9 10">DSM 45622</strain>
    </source>
</reference>
<feature type="transmembrane region" description="Helical" evidence="7">
    <location>
        <begin position="115"/>
        <end position="138"/>
    </location>
</feature>
<feature type="transmembrane region" description="Helical" evidence="7">
    <location>
        <begin position="272"/>
        <end position="292"/>
    </location>
</feature>
<evidence type="ECO:0000256" key="1">
    <source>
        <dbReference type="ARBA" id="ARBA00004651"/>
    </source>
</evidence>
<dbReference type="Proteomes" id="UP000293638">
    <property type="component" value="Unassembled WGS sequence"/>
</dbReference>
<dbReference type="EMBL" id="SGXD01000003">
    <property type="protein sequence ID" value="RZS86872.1"/>
    <property type="molecule type" value="Genomic_DNA"/>
</dbReference>
<proteinExistence type="inferred from homology"/>
<dbReference type="InterPro" id="IPR000515">
    <property type="entry name" value="MetI-like"/>
</dbReference>
<dbReference type="OrthoDB" id="4053402at2"/>
<dbReference type="CDD" id="cd06261">
    <property type="entry name" value="TM_PBP2"/>
    <property type="match status" value="1"/>
</dbReference>
<feature type="transmembrane region" description="Helical" evidence="7">
    <location>
        <begin position="23"/>
        <end position="43"/>
    </location>
</feature>
<dbReference type="InterPro" id="IPR051393">
    <property type="entry name" value="ABC_transporter_permease"/>
</dbReference>
<evidence type="ECO:0000256" key="5">
    <source>
        <dbReference type="ARBA" id="ARBA00022989"/>
    </source>
</evidence>
<evidence type="ECO:0000313" key="9">
    <source>
        <dbReference type="EMBL" id="RZS86872.1"/>
    </source>
</evidence>
<keyword evidence="6 7" id="KW-0472">Membrane</keyword>
<dbReference type="PROSITE" id="PS50928">
    <property type="entry name" value="ABC_TM1"/>
    <property type="match status" value="1"/>
</dbReference>